<gene>
    <name evidence="1" type="ORF">Lalb_Chr06g0160611</name>
</gene>
<dbReference type="Proteomes" id="UP000447434">
    <property type="component" value="Chromosome 6"/>
</dbReference>
<evidence type="ECO:0000313" key="2">
    <source>
        <dbReference type="Proteomes" id="UP000447434"/>
    </source>
</evidence>
<dbReference type="EMBL" id="WOCE01000006">
    <property type="protein sequence ID" value="KAE9611255.1"/>
    <property type="molecule type" value="Genomic_DNA"/>
</dbReference>
<evidence type="ECO:0000313" key="1">
    <source>
        <dbReference type="EMBL" id="KAE9611255.1"/>
    </source>
</evidence>
<proteinExistence type="predicted"/>
<dbReference type="AlphaFoldDB" id="A0A6A4QAK8"/>
<accession>A0A6A4QAK8</accession>
<reference evidence="2" key="1">
    <citation type="journal article" date="2020" name="Nat. Commun.">
        <title>Genome sequence of the cluster root forming white lupin.</title>
        <authorList>
            <person name="Hufnagel B."/>
            <person name="Marques A."/>
            <person name="Soriano A."/>
            <person name="Marques L."/>
            <person name="Divol F."/>
            <person name="Doumas P."/>
            <person name="Sallet E."/>
            <person name="Mancinotti D."/>
            <person name="Carrere S."/>
            <person name="Marande W."/>
            <person name="Arribat S."/>
            <person name="Keller J."/>
            <person name="Huneau C."/>
            <person name="Blein T."/>
            <person name="Aime D."/>
            <person name="Laguerre M."/>
            <person name="Taylor J."/>
            <person name="Schubert V."/>
            <person name="Nelson M."/>
            <person name="Geu-Flores F."/>
            <person name="Crespi M."/>
            <person name="Gallardo-Guerrero K."/>
            <person name="Delaux P.-M."/>
            <person name="Salse J."/>
            <person name="Berges H."/>
            <person name="Guyot R."/>
            <person name="Gouzy J."/>
            <person name="Peret B."/>
        </authorList>
    </citation>
    <scope>NUCLEOTIDE SEQUENCE [LARGE SCALE GENOMIC DNA]</scope>
    <source>
        <strain evidence="2">cv. Amiga</strain>
    </source>
</reference>
<keyword evidence="2" id="KW-1185">Reference proteome</keyword>
<comment type="caution">
    <text evidence="1">The sequence shown here is derived from an EMBL/GenBank/DDBJ whole genome shotgun (WGS) entry which is preliminary data.</text>
</comment>
<sequence length="65" mass="6716">MHCSFGRDLASLGHDLASLGQPDSSSLGRDLANLGQPGLAISVMSPLLSQSLICHGLGMLGQMHD</sequence>
<organism evidence="1 2">
    <name type="scientific">Lupinus albus</name>
    <name type="common">White lupine</name>
    <name type="synonym">Lupinus termis</name>
    <dbReference type="NCBI Taxonomy" id="3870"/>
    <lineage>
        <taxon>Eukaryota</taxon>
        <taxon>Viridiplantae</taxon>
        <taxon>Streptophyta</taxon>
        <taxon>Embryophyta</taxon>
        <taxon>Tracheophyta</taxon>
        <taxon>Spermatophyta</taxon>
        <taxon>Magnoliopsida</taxon>
        <taxon>eudicotyledons</taxon>
        <taxon>Gunneridae</taxon>
        <taxon>Pentapetalae</taxon>
        <taxon>rosids</taxon>
        <taxon>fabids</taxon>
        <taxon>Fabales</taxon>
        <taxon>Fabaceae</taxon>
        <taxon>Papilionoideae</taxon>
        <taxon>50 kb inversion clade</taxon>
        <taxon>genistoids sensu lato</taxon>
        <taxon>core genistoids</taxon>
        <taxon>Genisteae</taxon>
        <taxon>Lupinus</taxon>
    </lineage>
</organism>
<protein>
    <submittedName>
        <fullName evidence="1">Uncharacterized protein</fullName>
    </submittedName>
</protein>
<name>A0A6A4QAK8_LUPAL</name>